<dbReference type="OrthoDB" id="5068619at2759"/>
<evidence type="ECO:0000256" key="1">
    <source>
        <dbReference type="SAM" id="Phobius"/>
    </source>
</evidence>
<name>A0A395RKL3_9HYPO</name>
<keyword evidence="1" id="KW-0812">Transmembrane</keyword>
<dbReference type="EMBL" id="PXOG01000336">
    <property type="protein sequence ID" value="RGP60626.1"/>
    <property type="molecule type" value="Genomic_DNA"/>
</dbReference>
<gene>
    <name evidence="2" type="ORF">FLONG3_10795</name>
</gene>
<keyword evidence="1" id="KW-1133">Transmembrane helix</keyword>
<evidence type="ECO:0000313" key="3">
    <source>
        <dbReference type="Proteomes" id="UP000266234"/>
    </source>
</evidence>
<protein>
    <submittedName>
        <fullName evidence="2">Uncharacterized protein</fullName>
    </submittedName>
</protein>
<evidence type="ECO:0000313" key="2">
    <source>
        <dbReference type="EMBL" id="RGP60626.1"/>
    </source>
</evidence>
<accession>A0A395RKL3</accession>
<organism evidence="2 3">
    <name type="scientific">Fusarium longipes</name>
    <dbReference type="NCBI Taxonomy" id="694270"/>
    <lineage>
        <taxon>Eukaryota</taxon>
        <taxon>Fungi</taxon>
        <taxon>Dikarya</taxon>
        <taxon>Ascomycota</taxon>
        <taxon>Pezizomycotina</taxon>
        <taxon>Sordariomycetes</taxon>
        <taxon>Hypocreomycetidae</taxon>
        <taxon>Hypocreales</taxon>
        <taxon>Nectriaceae</taxon>
        <taxon>Fusarium</taxon>
    </lineage>
</organism>
<feature type="transmembrane region" description="Helical" evidence="1">
    <location>
        <begin position="301"/>
        <end position="327"/>
    </location>
</feature>
<comment type="caution">
    <text evidence="2">The sequence shown here is derived from an EMBL/GenBank/DDBJ whole genome shotgun (WGS) entry which is preliminary data.</text>
</comment>
<dbReference type="Proteomes" id="UP000266234">
    <property type="component" value="Unassembled WGS sequence"/>
</dbReference>
<reference evidence="2 3" key="1">
    <citation type="journal article" date="2018" name="PLoS Pathog.">
        <title>Evolution of structural diversity of trichothecenes, a family of toxins produced by plant pathogenic and entomopathogenic fungi.</title>
        <authorList>
            <person name="Proctor R.H."/>
            <person name="McCormick S.P."/>
            <person name="Kim H.S."/>
            <person name="Cardoza R.E."/>
            <person name="Stanley A.M."/>
            <person name="Lindo L."/>
            <person name="Kelly A."/>
            <person name="Brown D.W."/>
            <person name="Lee T."/>
            <person name="Vaughan M.M."/>
            <person name="Alexander N.J."/>
            <person name="Busman M."/>
            <person name="Gutierrez S."/>
        </authorList>
    </citation>
    <scope>NUCLEOTIDE SEQUENCE [LARGE SCALE GENOMIC DNA]</scope>
    <source>
        <strain evidence="2 3">NRRL 20695</strain>
    </source>
</reference>
<proteinExistence type="predicted"/>
<keyword evidence="1" id="KW-0472">Membrane</keyword>
<keyword evidence="3" id="KW-1185">Reference proteome</keyword>
<dbReference type="AlphaFoldDB" id="A0A395RKL3"/>
<sequence length="329" mass="36231">MGSHRTGLQHYLEPLAFRRPAFDRPLFFSEQCDRGHRPPPFDISGISNFFSPKLKSTGTLWKELLAELSRMAPPGSALLGSALLGPEASSEPLKSPIDRFAVNVFKQWNSKRARDEFGFVDVSPVSDRGPLLSSISVSPLEESLASAATSLLFGYRDNRAMAARPDILVMLEQGELGPYSVYDFSDDSSLSWGSSSSPDSPWREGLASPPIADNMSIMVHEATTPRLFLGDLSLLNRATGEYEYQSPTFTSTGYGAFIMNMPFTPRSPTSSDYSETDNLLLPRNDVMDEYLGDEDFCVWDVLFLCIGVLLLLGTYASSMLVCLKYLAGV</sequence>